<protein>
    <submittedName>
        <fullName evidence="3">DNA-binding protein</fullName>
    </submittedName>
</protein>
<dbReference type="InterPro" id="IPR041657">
    <property type="entry name" value="HTH_17"/>
</dbReference>
<evidence type="ECO:0000259" key="2">
    <source>
        <dbReference type="Pfam" id="PF12728"/>
    </source>
</evidence>
<dbReference type="InterPro" id="IPR010093">
    <property type="entry name" value="SinI_DNA-bd"/>
</dbReference>
<accession>A0A3A5MYY2</accession>
<evidence type="ECO:0000313" key="4">
    <source>
        <dbReference type="Proteomes" id="UP000272015"/>
    </source>
</evidence>
<dbReference type="RefSeq" id="WP_119972018.1">
    <property type="nucleotide sequence ID" value="NZ_JBHSQA010000020.1"/>
</dbReference>
<keyword evidence="3" id="KW-0238">DNA-binding</keyword>
<dbReference type="SUPFAM" id="SSF46955">
    <property type="entry name" value="Putative DNA-binding domain"/>
    <property type="match status" value="1"/>
</dbReference>
<feature type="domain" description="Helix-turn-helix" evidence="2">
    <location>
        <begin position="25"/>
        <end position="72"/>
    </location>
</feature>
<reference evidence="3 4" key="1">
    <citation type="submission" date="2018-09" db="EMBL/GenBank/DDBJ databases">
        <title>Novel species of Cryobacterium.</title>
        <authorList>
            <person name="Liu Q."/>
            <person name="Xin Y.-H."/>
        </authorList>
    </citation>
    <scope>NUCLEOTIDE SEQUENCE [LARGE SCALE GENOMIC DNA]</scope>
    <source>
        <strain evidence="3 4">Hh39</strain>
    </source>
</reference>
<name>A0A3A5MYY2_9MICO</name>
<dbReference type="NCBIfam" id="TIGR01764">
    <property type="entry name" value="excise"/>
    <property type="match status" value="1"/>
</dbReference>
<dbReference type="Proteomes" id="UP000272015">
    <property type="component" value="Unassembled WGS sequence"/>
</dbReference>
<dbReference type="InterPro" id="IPR009061">
    <property type="entry name" value="DNA-bd_dom_put_sf"/>
</dbReference>
<dbReference type="GO" id="GO:0003677">
    <property type="term" value="F:DNA binding"/>
    <property type="evidence" value="ECO:0007669"/>
    <property type="project" value="UniProtKB-KW"/>
</dbReference>
<comment type="caution">
    <text evidence="3">The sequence shown here is derived from an EMBL/GenBank/DDBJ whole genome shotgun (WGS) entry which is preliminary data.</text>
</comment>
<proteinExistence type="predicted"/>
<dbReference type="Pfam" id="PF12728">
    <property type="entry name" value="HTH_17"/>
    <property type="match status" value="1"/>
</dbReference>
<dbReference type="OrthoDB" id="4871899at2"/>
<gene>
    <name evidence="3" type="ORF">D6T64_04085</name>
</gene>
<organism evidence="3 4">
    <name type="scientific">Cryobacterium melibiosiphilum</name>
    <dbReference type="NCBI Taxonomy" id="995039"/>
    <lineage>
        <taxon>Bacteria</taxon>
        <taxon>Bacillati</taxon>
        <taxon>Actinomycetota</taxon>
        <taxon>Actinomycetes</taxon>
        <taxon>Micrococcales</taxon>
        <taxon>Microbacteriaceae</taxon>
        <taxon>Cryobacterium</taxon>
    </lineage>
</organism>
<dbReference type="EMBL" id="QZVS01000061">
    <property type="protein sequence ID" value="RJT90334.1"/>
    <property type="molecule type" value="Genomic_DNA"/>
</dbReference>
<evidence type="ECO:0000313" key="3">
    <source>
        <dbReference type="EMBL" id="RJT90334.1"/>
    </source>
</evidence>
<evidence type="ECO:0000256" key="1">
    <source>
        <dbReference type="SAM" id="MobiDB-lite"/>
    </source>
</evidence>
<dbReference type="AlphaFoldDB" id="A0A3A5MYY2"/>
<keyword evidence="4" id="KW-1185">Reference proteome</keyword>
<feature type="region of interest" description="Disordered" evidence="1">
    <location>
        <begin position="73"/>
        <end position="98"/>
    </location>
</feature>
<sequence>MRTRLRVHPVTSGLDALFEGRSPTLTVPDVAELLGMTKPGVYKWLKDGVIPGYKVGSTWFILRDELKQTLEAGANTGHSHGPTVIHGTGVETSTSAGE</sequence>